<gene>
    <name evidence="7" type="ORF">SAMN05421543_106213</name>
</gene>
<name>A0A1I7IH10_9BACL</name>
<dbReference type="Pfam" id="PF00005">
    <property type="entry name" value="ABC_tran"/>
    <property type="match status" value="1"/>
</dbReference>
<evidence type="ECO:0000259" key="6">
    <source>
        <dbReference type="PROSITE" id="PS50893"/>
    </source>
</evidence>
<dbReference type="Proteomes" id="UP000183508">
    <property type="component" value="Unassembled WGS sequence"/>
</dbReference>
<dbReference type="PIRSF" id="PIRSF039137">
    <property type="entry name" value="ABC_branched_ATPase"/>
    <property type="match status" value="1"/>
</dbReference>
<dbReference type="Gene3D" id="3.40.50.300">
    <property type="entry name" value="P-loop containing nucleotide triphosphate hydrolases"/>
    <property type="match status" value="1"/>
</dbReference>
<accession>A0A1I7IH10</accession>
<sequence length="236" mass="26324">MLEIRDIHVYYGDMQALRGISMEVRQGEVVALVGANGAGKTTTLRTVSGLLRPKQGEVWFEGKPIHELPPHQIADLGISHVPEGRGLFPMMTVEENLLLGAHLPRVRAQRRQMLTQEIYPLFPRLKERAGQLAGTLSGGEQQMVAIARGLMSRPKLLILDEPSLGLAPVIVQEMFNIIRRVREEQGVTVMIVEQNVMQTLQLADRAYVVENGEVVLSGDSRTLLDDEHMKRAYLGM</sequence>
<dbReference type="PANTHER" id="PTHR43820:SF4">
    <property type="entry name" value="HIGH-AFFINITY BRANCHED-CHAIN AMINO ACID TRANSPORT ATP-BINDING PROTEIN LIVF"/>
    <property type="match status" value="1"/>
</dbReference>
<evidence type="ECO:0000256" key="4">
    <source>
        <dbReference type="ARBA" id="ARBA00022840"/>
    </source>
</evidence>
<keyword evidence="8" id="KW-1185">Reference proteome</keyword>
<reference evidence="8" key="1">
    <citation type="submission" date="2016-10" db="EMBL/GenBank/DDBJ databases">
        <authorList>
            <person name="Varghese N."/>
        </authorList>
    </citation>
    <scope>NUCLEOTIDE SEQUENCE [LARGE SCALE GENOMIC DNA]</scope>
    <source>
        <strain evidence="8">DSM 17980</strain>
    </source>
</reference>
<dbReference type="SMART" id="SM00382">
    <property type="entry name" value="AAA"/>
    <property type="match status" value="1"/>
</dbReference>
<proteinExistence type="inferred from homology"/>
<evidence type="ECO:0000256" key="3">
    <source>
        <dbReference type="ARBA" id="ARBA00022741"/>
    </source>
</evidence>
<dbReference type="InterPro" id="IPR017871">
    <property type="entry name" value="ABC_transporter-like_CS"/>
</dbReference>
<dbReference type="PANTHER" id="PTHR43820">
    <property type="entry name" value="HIGH-AFFINITY BRANCHED-CHAIN AMINO ACID TRANSPORT ATP-BINDING PROTEIN LIVF"/>
    <property type="match status" value="1"/>
</dbReference>
<feature type="domain" description="ABC transporter" evidence="6">
    <location>
        <begin position="2"/>
        <end position="236"/>
    </location>
</feature>
<keyword evidence="4 7" id="KW-0067">ATP-binding</keyword>
<dbReference type="PROSITE" id="PS00211">
    <property type="entry name" value="ABC_TRANSPORTER_1"/>
    <property type="match status" value="1"/>
</dbReference>
<dbReference type="GO" id="GO:0005524">
    <property type="term" value="F:ATP binding"/>
    <property type="evidence" value="ECO:0007669"/>
    <property type="project" value="UniProtKB-KW"/>
</dbReference>
<dbReference type="STRING" id="392015.SAMN05421543_106213"/>
<dbReference type="PROSITE" id="PS50893">
    <property type="entry name" value="ABC_TRANSPORTER_2"/>
    <property type="match status" value="1"/>
</dbReference>
<keyword evidence="3" id="KW-0547">Nucleotide-binding</keyword>
<comment type="similarity">
    <text evidence="1">Belongs to the ABC transporter superfamily.</text>
</comment>
<dbReference type="InterPro" id="IPR027417">
    <property type="entry name" value="P-loop_NTPase"/>
</dbReference>
<evidence type="ECO:0000313" key="8">
    <source>
        <dbReference type="Proteomes" id="UP000183508"/>
    </source>
</evidence>
<dbReference type="RefSeq" id="WP_217647679.1">
    <property type="nucleotide sequence ID" value="NZ_FPBV01000006.1"/>
</dbReference>
<keyword evidence="2" id="KW-0813">Transport</keyword>
<dbReference type="CDD" id="cd03224">
    <property type="entry name" value="ABC_TM1139_LivF_branched"/>
    <property type="match status" value="1"/>
</dbReference>
<dbReference type="AlphaFoldDB" id="A0A1I7IH10"/>
<dbReference type="SUPFAM" id="SSF52540">
    <property type="entry name" value="P-loop containing nucleoside triphosphate hydrolases"/>
    <property type="match status" value="1"/>
</dbReference>
<dbReference type="GO" id="GO:0016887">
    <property type="term" value="F:ATP hydrolysis activity"/>
    <property type="evidence" value="ECO:0007669"/>
    <property type="project" value="InterPro"/>
</dbReference>
<dbReference type="EMBL" id="FPBV01000006">
    <property type="protein sequence ID" value="SFU72156.1"/>
    <property type="molecule type" value="Genomic_DNA"/>
</dbReference>
<dbReference type="GO" id="GO:0015807">
    <property type="term" value="P:L-amino acid transport"/>
    <property type="evidence" value="ECO:0007669"/>
    <property type="project" value="TreeGrafter"/>
</dbReference>
<evidence type="ECO:0000256" key="2">
    <source>
        <dbReference type="ARBA" id="ARBA00022448"/>
    </source>
</evidence>
<dbReference type="eggNOG" id="COG0410">
    <property type="taxonomic scope" value="Bacteria"/>
</dbReference>
<dbReference type="InterPro" id="IPR052156">
    <property type="entry name" value="BCAA_Transport_ATP-bd_LivF"/>
</dbReference>
<evidence type="ECO:0000313" key="7">
    <source>
        <dbReference type="EMBL" id="SFU72156.1"/>
    </source>
</evidence>
<evidence type="ECO:0000256" key="5">
    <source>
        <dbReference type="ARBA" id="ARBA00022970"/>
    </source>
</evidence>
<dbReference type="InterPro" id="IPR003593">
    <property type="entry name" value="AAA+_ATPase"/>
</dbReference>
<dbReference type="InterPro" id="IPR030660">
    <property type="entry name" value="ABC_branched_ATPase_LivF/BraG"/>
</dbReference>
<protein>
    <submittedName>
        <fullName evidence="7">Branched-chain amino acid transport system ATP-binding protein</fullName>
    </submittedName>
</protein>
<evidence type="ECO:0000256" key="1">
    <source>
        <dbReference type="ARBA" id="ARBA00005417"/>
    </source>
</evidence>
<dbReference type="GO" id="GO:0015658">
    <property type="term" value="F:branched-chain amino acid transmembrane transporter activity"/>
    <property type="evidence" value="ECO:0007669"/>
    <property type="project" value="InterPro"/>
</dbReference>
<organism evidence="7 8">
    <name type="scientific">Alicyclobacillus macrosporangiidus</name>
    <dbReference type="NCBI Taxonomy" id="392015"/>
    <lineage>
        <taxon>Bacteria</taxon>
        <taxon>Bacillati</taxon>
        <taxon>Bacillota</taxon>
        <taxon>Bacilli</taxon>
        <taxon>Bacillales</taxon>
        <taxon>Alicyclobacillaceae</taxon>
        <taxon>Alicyclobacillus</taxon>
    </lineage>
</organism>
<keyword evidence="5" id="KW-0029">Amino-acid transport</keyword>
<dbReference type="InterPro" id="IPR003439">
    <property type="entry name" value="ABC_transporter-like_ATP-bd"/>
</dbReference>